<keyword evidence="3" id="KW-0378">Hydrolase</keyword>
<protein>
    <submittedName>
        <fullName evidence="8">ATP-binding protein</fullName>
    </submittedName>
</protein>
<reference evidence="8" key="1">
    <citation type="submission" date="2019-09" db="EMBL/GenBank/DDBJ databases">
        <authorList>
            <consortium name="GenomeTrakr network: Whole genome sequencing for foodborne pathogen traceback"/>
        </authorList>
    </citation>
    <scope>NUCLEOTIDE SEQUENCE [LARGE SCALE GENOMIC DNA]</scope>
    <source>
        <strain evidence="8">TTU_583</strain>
    </source>
</reference>
<feature type="domain" description="Dynamin N-terminal" evidence="7">
    <location>
        <begin position="165"/>
        <end position="359"/>
    </location>
</feature>
<sequence>MKELLQKLWQNELQLLDFNASFKDKNILDVSDLAIILSVSKENYERYFLLKEFSSICKKIDLRVDIFSIQKAQICVLNMFREGFIPKQDLLKALRILQKISNNTEILEYIQNIQVQSIDKKALFQSGFNELNYINIELSKLSFDENSKIRLQKTLEKFQKLEFNIAITGVMNSGKSSLLNALLKEDFLGVSNIPETANLTLLSYGNTQEAVIYFWDTQEWDNILKSSKFSKELKEFIDELALKVDIKEYVQDKALTQKINLNELKDFSSAKNQISALIKKIEIKSNLEFLKNNISIVDTPGLDDIVVQREILTNEYLKESDFLIHLMNASQALTQKDAEFLIHCLLNSRLSKFLIVLTKADLLSQKDLDEVINYTKESLKARLENFDTHLIEKIDFLCVSAKMASDFYKGLSSEESFKKSGMKEFEEYLFNELYSGEKSKIILQAYKKELLLELKNILNEYEMQNKLIKEDGQGLSEENNKLLSEFKAKEEALREAKEEISNSILNLENFENGVDNLVLLLAKKLKERLIDEIKYLKDKAQKININRILNMIDITVKDGINDILREVKFENIKKIEELKTSLALKYDFLKDDFDNGFEGFKDEISKKIENIFSDEKFALLRLQIEQIISTKVDLFELETRLTEVIFSTFESFNIGAILKDLDINGAFFAFLNKRMTNYEVLQKEKLASIEHLINNLKNQNADILFSYEENLEKIAKLQQLEVELMNAN</sequence>
<dbReference type="AlphaFoldDB" id="A0A698FGT0"/>
<dbReference type="PANTHER" id="PTHR10465">
    <property type="entry name" value="TRANSMEMBRANE GTPASE FZO1"/>
    <property type="match status" value="1"/>
</dbReference>
<organism evidence="8">
    <name type="scientific">Campylobacter jejuni</name>
    <dbReference type="NCBI Taxonomy" id="197"/>
    <lineage>
        <taxon>Bacteria</taxon>
        <taxon>Pseudomonadati</taxon>
        <taxon>Campylobacterota</taxon>
        <taxon>Epsilonproteobacteria</taxon>
        <taxon>Campylobacterales</taxon>
        <taxon>Campylobacteraceae</taxon>
        <taxon>Campylobacter</taxon>
    </lineage>
</organism>
<dbReference type="InterPro" id="IPR027417">
    <property type="entry name" value="P-loop_NTPase"/>
</dbReference>
<keyword evidence="4" id="KW-0342">GTP-binding</keyword>
<dbReference type="InterPro" id="IPR027094">
    <property type="entry name" value="Mitofusin_fam"/>
</dbReference>
<keyword evidence="6" id="KW-0175">Coiled coil</keyword>
<evidence type="ECO:0000313" key="8">
    <source>
        <dbReference type="EMBL" id="ECV9656835.1"/>
    </source>
</evidence>
<dbReference type="Gene3D" id="3.40.50.300">
    <property type="entry name" value="P-loop containing nucleotide triphosphate hydrolases"/>
    <property type="match status" value="1"/>
</dbReference>
<feature type="coiled-coil region" evidence="6">
    <location>
        <begin position="447"/>
        <end position="546"/>
    </location>
</feature>
<dbReference type="GO" id="GO:0005524">
    <property type="term" value="F:ATP binding"/>
    <property type="evidence" value="ECO:0007669"/>
    <property type="project" value="UniProtKB-KW"/>
</dbReference>
<keyword evidence="5" id="KW-0472">Membrane</keyword>
<name>A0A698FGT0_CAMJU</name>
<dbReference type="SUPFAM" id="SSF52540">
    <property type="entry name" value="P-loop containing nucleoside triphosphate hydrolases"/>
    <property type="match status" value="1"/>
</dbReference>
<dbReference type="GO" id="GO:0005525">
    <property type="term" value="F:GTP binding"/>
    <property type="evidence" value="ECO:0007669"/>
    <property type="project" value="UniProtKB-KW"/>
</dbReference>
<dbReference type="InterPro" id="IPR045063">
    <property type="entry name" value="Dynamin_N"/>
</dbReference>
<evidence type="ECO:0000256" key="3">
    <source>
        <dbReference type="ARBA" id="ARBA00022801"/>
    </source>
</evidence>
<comment type="caution">
    <text evidence="8">The sequence shown here is derived from an EMBL/GenBank/DDBJ whole genome shotgun (WGS) entry which is preliminary data.</text>
</comment>
<dbReference type="Pfam" id="PF00350">
    <property type="entry name" value="Dynamin_N"/>
    <property type="match status" value="1"/>
</dbReference>
<evidence type="ECO:0000256" key="4">
    <source>
        <dbReference type="ARBA" id="ARBA00023134"/>
    </source>
</evidence>
<evidence type="ECO:0000256" key="2">
    <source>
        <dbReference type="ARBA" id="ARBA00022741"/>
    </source>
</evidence>
<dbReference type="EMBL" id="AAKUWM010000003">
    <property type="protein sequence ID" value="ECV9656835.1"/>
    <property type="molecule type" value="Genomic_DNA"/>
</dbReference>
<keyword evidence="8" id="KW-0067">ATP-binding</keyword>
<comment type="subcellular location">
    <subcellularLocation>
        <location evidence="1">Membrane</location>
    </subcellularLocation>
</comment>
<evidence type="ECO:0000256" key="1">
    <source>
        <dbReference type="ARBA" id="ARBA00004370"/>
    </source>
</evidence>
<accession>A0A698FGT0</accession>
<evidence type="ECO:0000256" key="6">
    <source>
        <dbReference type="SAM" id="Coils"/>
    </source>
</evidence>
<proteinExistence type="predicted"/>
<dbReference type="PANTHER" id="PTHR10465:SF0">
    <property type="entry name" value="SARCALUMENIN"/>
    <property type="match status" value="1"/>
</dbReference>
<evidence type="ECO:0000256" key="5">
    <source>
        <dbReference type="ARBA" id="ARBA00023136"/>
    </source>
</evidence>
<gene>
    <name evidence="8" type="ORF">F2N06_02270</name>
</gene>
<dbReference type="CDD" id="cd09912">
    <property type="entry name" value="DLP_2"/>
    <property type="match status" value="1"/>
</dbReference>
<evidence type="ECO:0000259" key="7">
    <source>
        <dbReference type="Pfam" id="PF00350"/>
    </source>
</evidence>
<dbReference type="GO" id="GO:0016020">
    <property type="term" value="C:membrane"/>
    <property type="evidence" value="ECO:0007669"/>
    <property type="project" value="UniProtKB-SubCell"/>
</dbReference>
<dbReference type="GO" id="GO:0003924">
    <property type="term" value="F:GTPase activity"/>
    <property type="evidence" value="ECO:0007669"/>
    <property type="project" value="InterPro"/>
</dbReference>
<keyword evidence="2" id="KW-0547">Nucleotide-binding</keyword>